<organism evidence="5 6">
    <name type="scientific">Neoroseomonas marina</name>
    <dbReference type="NCBI Taxonomy" id="1232220"/>
    <lineage>
        <taxon>Bacteria</taxon>
        <taxon>Pseudomonadati</taxon>
        <taxon>Pseudomonadota</taxon>
        <taxon>Alphaproteobacteria</taxon>
        <taxon>Acetobacterales</taxon>
        <taxon>Acetobacteraceae</taxon>
        <taxon>Neoroseomonas</taxon>
    </lineage>
</organism>
<evidence type="ECO:0000256" key="2">
    <source>
        <dbReference type="ARBA" id="ARBA00023125"/>
    </source>
</evidence>
<dbReference type="Pfam" id="PF00392">
    <property type="entry name" value="GntR"/>
    <property type="match status" value="1"/>
</dbReference>
<evidence type="ECO:0000259" key="4">
    <source>
        <dbReference type="PROSITE" id="PS50949"/>
    </source>
</evidence>
<dbReference type="PROSITE" id="PS50949">
    <property type="entry name" value="HTH_GNTR"/>
    <property type="match status" value="1"/>
</dbReference>
<evidence type="ECO:0000313" key="5">
    <source>
        <dbReference type="EMBL" id="NMJ39607.1"/>
    </source>
</evidence>
<dbReference type="Gene3D" id="1.10.10.10">
    <property type="entry name" value="Winged helix-like DNA-binding domain superfamily/Winged helix DNA-binding domain"/>
    <property type="match status" value="1"/>
</dbReference>
<dbReference type="Gene3D" id="1.20.120.530">
    <property type="entry name" value="GntR ligand-binding domain-like"/>
    <property type="match status" value="1"/>
</dbReference>
<sequence>MTRAPYLRLPKPRPGAQDAHESLPAFVAERLREAILAGTIPPGALLRQEDVAGRLGVSRPPVREALKQLETEGLAQYRPRRGYVVAALDPQDIAEIFEIRALFEERIGQAAAQHRTEEDLVALEAEVLAMEALPPGSPEGGRAFGLHNRRFHDRIRAASGMRVMGELLGVLANRVERYIRLGGRLANSREQVNREHRDILGALRDGDGQRLGLLLRLHVHDAGARLLRSLKER</sequence>
<dbReference type="InterPro" id="IPR000524">
    <property type="entry name" value="Tscrpt_reg_HTH_GntR"/>
</dbReference>
<dbReference type="Proteomes" id="UP000548582">
    <property type="component" value="Unassembled WGS sequence"/>
</dbReference>
<dbReference type="EMBL" id="JABBKX010000001">
    <property type="protein sequence ID" value="NMJ39607.1"/>
    <property type="molecule type" value="Genomic_DNA"/>
</dbReference>
<dbReference type="SMART" id="SM00345">
    <property type="entry name" value="HTH_GNTR"/>
    <property type="match status" value="1"/>
</dbReference>
<dbReference type="AlphaFoldDB" id="A0A848E7N7"/>
<dbReference type="GO" id="GO:0003700">
    <property type="term" value="F:DNA-binding transcription factor activity"/>
    <property type="evidence" value="ECO:0007669"/>
    <property type="project" value="InterPro"/>
</dbReference>
<dbReference type="InterPro" id="IPR008920">
    <property type="entry name" value="TF_FadR/GntR_C"/>
</dbReference>
<keyword evidence="6" id="KW-1185">Reference proteome</keyword>
<keyword evidence="3" id="KW-0804">Transcription</keyword>
<dbReference type="InterPro" id="IPR036390">
    <property type="entry name" value="WH_DNA-bd_sf"/>
</dbReference>
<comment type="caution">
    <text evidence="5">The sequence shown here is derived from an EMBL/GenBank/DDBJ whole genome shotgun (WGS) entry which is preliminary data.</text>
</comment>
<reference evidence="5 6" key="1">
    <citation type="submission" date="2020-03" db="EMBL/GenBank/DDBJ databases">
        <authorList>
            <person name="Sun Q."/>
        </authorList>
    </citation>
    <scope>NUCLEOTIDE SEQUENCE [LARGE SCALE GENOMIC DNA]</scope>
    <source>
        <strain evidence="5 6">JC162</strain>
    </source>
</reference>
<dbReference type="PANTHER" id="PTHR43537">
    <property type="entry name" value="TRANSCRIPTIONAL REGULATOR, GNTR FAMILY"/>
    <property type="match status" value="1"/>
</dbReference>
<dbReference type="InterPro" id="IPR011711">
    <property type="entry name" value="GntR_C"/>
</dbReference>
<evidence type="ECO:0000256" key="3">
    <source>
        <dbReference type="ARBA" id="ARBA00023163"/>
    </source>
</evidence>
<dbReference type="PRINTS" id="PR00035">
    <property type="entry name" value="HTHGNTR"/>
</dbReference>
<dbReference type="RefSeq" id="WP_170051939.1">
    <property type="nucleotide sequence ID" value="NZ_JABBKX010000001.1"/>
</dbReference>
<accession>A0A848E7N7</accession>
<dbReference type="PANTHER" id="PTHR43537:SF41">
    <property type="entry name" value="TRANSCRIPTIONAL REGULATORY PROTEIN"/>
    <property type="match status" value="1"/>
</dbReference>
<evidence type="ECO:0000313" key="6">
    <source>
        <dbReference type="Proteomes" id="UP000548582"/>
    </source>
</evidence>
<dbReference type="SUPFAM" id="SSF48008">
    <property type="entry name" value="GntR ligand-binding domain-like"/>
    <property type="match status" value="1"/>
</dbReference>
<dbReference type="CDD" id="cd07377">
    <property type="entry name" value="WHTH_GntR"/>
    <property type="match status" value="1"/>
</dbReference>
<dbReference type="Pfam" id="PF07729">
    <property type="entry name" value="FCD"/>
    <property type="match status" value="1"/>
</dbReference>
<protein>
    <submittedName>
        <fullName evidence="5">GntR family transcriptional regulator</fullName>
    </submittedName>
</protein>
<proteinExistence type="predicted"/>
<keyword evidence="1" id="KW-0805">Transcription regulation</keyword>
<dbReference type="SUPFAM" id="SSF46785">
    <property type="entry name" value="Winged helix' DNA-binding domain"/>
    <property type="match status" value="1"/>
</dbReference>
<evidence type="ECO:0000256" key="1">
    <source>
        <dbReference type="ARBA" id="ARBA00023015"/>
    </source>
</evidence>
<feature type="domain" description="HTH gntR-type" evidence="4">
    <location>
        <begin position="21"/>
        <end position="88"/>
    </location>
</feature>
<dbReference type="InterPro" id="IPR036388">
    <property type="entry name" value="WH-like_DNA-bd_sf"/>
</dbReference>
<keyword evidence="2" id="KW-0238">DNA-binding</keyword>
<dbReference type="SMART" id="SM00895">
    <property type="entry name" value="FCD"/>
    <property type="match status" value="1"/>
</dbReference>
<name>A0A848E7N7_9PROT</name>
<dbReference type="GO" id="GO:0003677">
    <property type="term" value="F:DNA binding"/>
    <property type="evidence" value="ECO:0007669"/>
    <property type="project" value="UniProtKB-KW"/>
</dbReference>
<gene>
    <name evidence="5" type="ORF">GWK16_00020</name>
</gene>